<evidence type="ECO:0000313" key="3">
    <source>
        <dbReference type="Proteomes" id="UP001200145"/>
    </source>
</evidence>
<dbReference type="InterPro" id="IPR051532">
    <property type="entry name" value="Ester_Hydrolysis_Enzymes"/>
</dbReference>
<protein>
    <submittedName>
        <fullName evidence="2">GDSL-type esterase/lipase family protein</fullName>
    </submittedName>
</protein>
<dbReference type="PANTHER" id="PTHR30383:SF29">
    <property type="entry name" value="SGNH HYDROLASE-TYPE ESTERASE DOMAIN-CONTAINING PROTEIN"/>
    <property type="match status" value="1"/>
</dbReference>
<dbReference type="InterPro" id="IPR013830">
    <property type="entry name" value="SGNH_hydro"/>
</dbReference>
<dbReference type="PANTHER" id="PTHR30383">
    <property type="entry name" value="THIOESTERASE 1/PROTEASE 1/LYSOPHOSPHOLIPASE L1"/>
    <property type="match status" value="1"/>
</dbReference>
<dbReference type="SUPFAM" id="SSF52266">
    <property type="entry name" value="SGNH hydrolase"/>
    <property type="match status" value="1"/>
</dbReference>
<sequence length="228" mass="25728">MVSILVANSLYGQQPKSIIACIGNSITFGARLDDPSTDSYPAIVAKTLMDKGFTNYEVLNFGIGGATMLRYGKPNLWRLLDSINTYKPDIMLIKAGTNETVSEPLFNWEQMKDFEADYNLFIDSVKKMIPNCTIILCSPLDMVLNTPELSKERFDNLTLRRPRIWELRDRVSKIAAAAGLYFLDLTPSFSNKPEYMTVKDGVHPNKKGYAYLGHLAADYLIRNKIVLK</sequence>
<comment type="caution">
    <text evidence="2">The sequence shown here is derived from an EMBL/GenBank/DDBJ whole genome shotgun (WGS) entry which is preliminary data.</text>
</comment>
<gene>
    <name evidence="2" type="ORF">L0U88_16980</name>
</gene>
<name>A0ABS9BKW4_9BACT</name>
<dbReference type="Pfam" id="PF13472">
    <property type="entry name" value="Lipase_GDSL_2"/>
    <property type="match status" value="1"/>
</dbReference>
<evidence type="ECO:0000259" key="1">
    <source>
        <dbReference type="Pfam" id="PF13472"/>
    </source>
</evidence>
<proteinExistence type="predicted"/>
<dbReference type="RefSeq" id="WP_234867435.1">
    <property type="nucleotide sequence ID" value="NZ_JAKEVY010000004.1"/>
</dbReference>
<evidence type="ECO:0000313" key="2">
    <source>
        <dbReference type="EMBL" id="MCF1716339.1"/>
    </source>
</evidence>
<organism evidence="2 3">
    <name type="scientific">Flavihumibacter fluminis</name>
    <dbReference type="NCBI Taxonomy" id="2909236"/>
    <lineage>
        <taxon>Bacteria</taxon>
        <taxon>Pseudomonadati</taxon>
        <taxon>Bacteroidota</taxon>
        <taxon>Chitinophagia</taxon>
        <taxon>Chitinophagales</taxon>
        <taxon>Chitinophagaceae</taxon>
        <taxon>Flavihumibacter</taxon>
    </lineage>
</organism>
<feature type="domain" description="SGNH hydrolase-type esterase" evidence="1">
    <location>
        <begin position="21"/>
        <end position="210"/>
    </location>
</feature>
<reference evidence="2 3" key="1">
    <citation type="submission" date="2022-01" db="EMBL/GenBank/DDBJ databases">
        <title>Flavihumibacter sp. nov., isolated from sediment of a river.</title>
        <authorList>
            <person name="Liu H."/>
        </authorList>
    </citation>
    <scope>NUCLEOTIDE SEQUENCE [LARGE SCALE GENOMIC DNA]</scope>
    <source>
        <strain evidence="2 3">RY-1</strain>
    </source>
</reference>
<dbReference type="EMBL" id="JAKEVY010000004">
    <property type="protein sequence ID" value="MCF1716339.1"/>
    <property type="molecule type" value="Genomic_DNA"/>
</dbReference>
<dbReference type="Proteomes" id="UP001200145">
    <property type="component" value="Unassembled WGS sequence"/>
</dbReference>
<accession>A0ABS9BKW4</accession>
<dbReference type="InterPro" id="IPR036514">
    <property type="entry name" value="SGNH_hydro_sf"/>
</dbReference>
<dbReference type="Gene3D" id="3.40.50.1110">
    <property type="entry name" value="SGNH hydrolase"/>
    <property type="match status" value="1"/>
</dbReference>
<keyword evidence="3" id="KW-1185">Reference proteome</keyword>